<reference evidence="5" key="2">
    <citation type="submission" date="2022-10" db="EMBL/GenBank/DDBJ databases">
        <authorList>
            <consortium name="ENA_rothamsted_submissions"/>
            <consortium name="culmorum"/>
            <person name="King R."/>
        </authorList>
    </citation>
    <scope>NUCLEOTIDE SEQUENCE</scope>
</reference>
<dbReference type="PROSITE" id="PS50297">
    <property type="entry name" value="ANK_REP_REGION"/>
    <property type="match status" value="2"/>
</dbReference>
<proteinExistence type="predicted"/>
<dbReference type="InterPro" id="IPR002110">
    <property type="entry name" value="Ankyrin_rpt"/>
</dbReference>
<organism evidence="5 6">
    <name type="scientific">Chironomus riparius</name>
    <dbReference type="NCBI Taxonomy" id="315576"/>
    <lineage>
        <taxon>Eukaryota</taxon>
        <taxon>Metazoa</taxon>
        <taxon>Ecdysozoa</taxon>
        <taxon>Arthropoda</taxon>
        <taxon>Hexapoda</taxon>
        <taxon>Insecta</taxon>
        <taxon>Pterygota</taxon>
        <taxon>Neoptera</taxon>
        <taxon>Endopterygota</taxon>
        <taxon>Diptera</taxon>
        <taxon>Nematocera</taxon>
        <taxon>Chironomoidea</taxon>
        <taxon>Chironomidae</taxon>
        <taxon>Chironominae</taxon>
        <taxon>Chironomus</taxon>
    </lineage>
</organism>
<accession>A0A9N9RIJ9</accession>
<feature type="repeat" description="ANK" evidence="3">
    <location>
        <begin position="83"/>
        <end position="115"/>
    </location>
</feature>
<dbReference type="SUPFAM" id="SSF48403">
    <property type="entry name" value="Ankyrin repeat"/>
    <property type="match status" value="1"/>
</dbReference>
<dbReference type="SMART" id="SM00248">
    <property type="entry name" value="ANK"/>
    <property type="match status" value="4"/>
</dbReference>
<dbReference type="InterPro" id="IPR050776">
    <property type="entry name" value="Ank_Repeat/CDKN_Inhibitor"/>
</dbReference>
<dbReference type="PRINTS" id="PR01415">
    <property type="entry name" value="ANKYRIN"/>
</dbReference>
<feature type="repeat" description="ANK" evidence="3">
    <location>
        <begin position="116"/>
        <end position="148"/>
    </location>
</feature>
<dbReference type="AlphaFoldDB" id="A0A9N9RIJ9"/>
<dbReference type="EMBL" id="OU895877">
    <property type="protein sequence ID" value="CAG9797379.1"/>
    <property type="molecule type" value="Genomic_DNA"/>
</dbReference>
<feature type="region of interest" description="Disordered" evidence="4">
    <location>
        <begin position="1"/>
        <end position="25"/>
    </location>
</feature>
<dbReference type="PROSITE" id="PS50088">
    <property type="entry name" value="ANK_REPEAT"/>
    <property type="match status" value="2"/>
</dbReference>
<reference evidence="5" key="1">
    <citation type="submission" date="2022-01" db="EMBL/GenBank/DDBJ databases">
        <authorList>
            <person name="King R."/>
        </authorList>
    </citation>
    <scope>NUCLEOTIDE SEQUENCE</scope>
</reference>
<evidence type="ECO:0008006" key="7">
    <source>
        <dbReference type="Google" id="ProtNLM"/>
    </source>
</evidence>
<keyword evidence="6" id="KW-1185">Reference proteome</keyword>
<dbReference type="Pfam" id="PF12796">
    <property type="entry name" value="Ank_2"/>
    <property type="match status" value="1"/>
</dbReference>
<evidence type="ECO:0000313" key="6">
    <source>
        <dbReference type="Proteomes" id="UP001153620"/>
    </source>
</evidence>
<evidence type="ECO:0000256" key="3">
    <source>
        <dbReference type="PROSITE-ProRule" id="PRU00023"/>
    </source>
</evidence>
<evidence type="ECO:0000256" key="4">
    <source>
        <dbReference type="SAM" id="MobiDB-lite"/>
    </source>
</evidence>
<dbReference type="Gene3D" id="1.25.40.20">
    <property type="entry name" value="Ankyrin repeat-containing domain"/>
    <property type="match status" value="1"/>
</dbReference>
<evidence type="ECO:0000256" key="1">
    <source>
        <dbReference type="ARBA" id="ARBA00022737"/>
    </source>
</evidence>
<keyword evidence="2 3" id="KW-0040">ANK repeat</keyword>
<evidence type="ECO:0000313" key="5">
    <source>
        <dbReference type="EMBL" id="CAG9797379.1"/>
    </source>
</evidence>
<gene>
    <name evidence="5" type="ORF">CHIRRI_LOCUS378</name>
</gene>
<dbReference type="InterPro" id="IPR036770">
    <property type="entry name" value="Ankyrin_rpt-contain_sf"/>
</dbReference>
<name>A0A9N9RIJ9_9DIPT</name>
<evidence type="ECO:0000256" key="2">
    <source>
        <dbReference type="ARBA" id="ARBA00023043"/>
    </source>
</evidence>
<dbReference type="PANTHER" id="PTHR24201">
    <property type="entry name" value="ANK_REP_REGION DOMAIN-CONTAINING PROTEIN"/>
    <property type="match status" value="1"/>
</dbReference>
<dbReference type="OrthoDB" id="19174at2759"/>
<keyword evidence="1" id="KW-0677">Repeat</keyword>
<dbReference type="PANTHER" id="PTHR24201:SF15">
    <property type="entry name" value="ANKYRIN REPEAT DOMAIN-CONTAINING PROTEIN 66"/>
    <property type="match status" value="1"/>
</dbReference>
<dbReference type="Proteomes" id="UP001153620">
    <property type="component" value="Chromosome 1"/>
</dbReference>
<protein>
    <recommendedName>
        <fullName evidence="7">Fetal globin-inducing factor</fullName>
    </recommendedName>
</protein>
<sequence>MNSKSSDEEDSQILPDDISKIKPGMFISGWDDSENDIGIEEDKNPHATLEREILWAASEEDKNDLVEEILSKDPSQVHAVDRDGYTPLHKAAYNNNYELAQLLFKYKADPNKKTEYHWTPLHSACKWNNSRMAALLLQHGADINARSEGDQTPLHITTSVSSCRDTLVTLFMNPKIDPDIRNNSNEIAYQIAKRTGMSFPLFDMVDKALFINTGIID</sequence>